<evidence type="ECO:0000313" key="1">
    <source>
        <dbReference type="EMBL" id="KAI0066984.1"/>
    </source>
</evidence>
<dbReference type="EMBL" id="MU277191">
    <property type="protein sequence ID" value="KAI0066984.1"/>
    <property type="molecule type" value="Genomic_DNA"/>
</dbReference>
<reference evidence="1" key="2">
    <citation type="journal article" date="2022" name="New Phytol.">
        <title>Evolutionary transition to the ectomycorrhizal habit in the genomes of a hyperdiverse lineage of mushroom-forming fungi.</title>
        <authorList>
            <person name="Looney B."/>
            <person name="Miyauchi S."/>
            <person name="Morin E."/>
            <person name="Drula E."/>
            <person name="Courty P.E."/>
            <person name="Kohler A."/>
            <person name="Kuo A."/>
            <person name="LaButti K."/>
            <person name="Pangilinan J."/>
            <person name="Lipzen A."/>
            <person name="Riley R."/>
            <person name="Andreopoulos W."/>
            <person name="He G."/>
            <person name="Johnson J."/>
            <person name="Nolan M."/>
            <person name="Tritt A."/>
            <person name="Barry K.W."/>
            <person name="Grigoriev I.V."/>
            <person name="Nagy L.G."/>
            <person name="Hibbett D."/>
            <person name="Henrissat B."/>
            <person name="Matheny P.B."/>
            <person name="Labbe J."/>
            <person name="Martin F.M."/>
        </authorList>
    </citation>
    <scope>NUCLEOTIDE SEQUENCE</scope>
    <source>
        <strain evidence="1">HHB10654</strain>
    </source>
</reference>
<name>A0ACB8TEZ6_9AGAM</name>
<proteinExistence type="predicted"/>
<keyword evidence="2" id="KW-1185">Reference proteome</keyword>
<organism evidence="1 2">
    <name type="scientific">Artomyces pyxidatus</name>
    <dbReference type="NCBI Taxonomy" id="48021"/>
    <lineage>
        <taxon>Eukaryota</taxon>
        <taxon>Fungi</taxon>
        <taxon>Dikarya</taxon>
        <taxon>Basidiomycota</taxon>
        <taxon>Agaricomycotina</taxon>
        <taxon>Agaricomycetes</taxon>
        <taxon>Russulales</taxon>
        <taxon>Auriscalpiaceae</taxon>
        <taxon>Artomyces</taxon>
    </lineage>
</organism>
<reference evidence="1" key="1">
    <citation type="submission" date="2021-03" db="EMBL/GenBank/DDBJ databases">
        <authorList>
            <consortium name="DOE Joint Genome Institute"/>
            <person name="Ahrendt S."/>
            <person name="Looney B.P."/>
            <person name="Miyauchi S."/>
            <person name="Morin E."/>
            <person name="Drula E."/>
            <person name="Courty P.E."/>
            <person name="Chicoki N."/>
            <person name="Fauchery L."/>
            <person name="Kohler A."/>
            <person name="Kuo A."/>
            <person name="Labutti K."/>
            <person name="Pangilinan J."/>
            <person name="Lipzen A."/>
            <person name="Riley R."/>
            <person name="Andreopoulos W."/>
            <person name="He G."/>
            <person name="Johnson J."/>
            <person name="Barry K.W."/>
            <person name="Grigoriev I.V."/>
            <person name="Nagy L."/>
            <person name="Hibbett D."/>
            <person name="Henrissat B."/>
            <person name="Matheny P.B."/>
            <person name="Labbe J."/>
            <person name="Martin F."/>
        </authorList>
    </citation>
    <scope>NUCLEOTIDE SEQUENCE</scope>
    <source>
        <strain evidence="1">HHB10654</strain>
    </source>
</reference>
<sequence>MDSFSLKTVFTVLTVALGFAILRWILALQQAFTTIRTIPGRKIQWLDPFRTFALVLGPVYPKAGTVGAYYGKFSLYETFGSTIISAVRPFSGRLYFWIADADALKIVFGDRHTFQKDVEAYEPIEIYGKNLIGAEGSEWKRHKAIASPAFSEANNALVWTETIHVLHEWFQEIDEQLGNNFNTTPNEVTMSIVPSMTQLTLLVITAAGFGGRVSWKEDTAQEVPAGHTLPFSQAVRRTVRNLFFKVLTPNWLCTVASVVPIPGLSRKLNETTEAFDELKSYMLEIVSAARDSVVAGKGAGDAALLRSLVEANMNQEGDVKRLTDEELLSDIFVFLLAGHETSAHSLSFAIVMMALYPDVQRRVLEEASKVWPGDADVTELKSSYKDDFPEFEYTLATFRETLRLFPAEPRLAKHVAADAVVTATRFTQHKDGHNLHGDEEKIPVAMPKGSVVITDILGVHRNPLHWGADCKEFKPERFIDTDTYRWPRHAFLAFSAGARGCIGSRFSLTESVCTLACLVRRYEILPPPNVAKMGAEERMHWLTKWTTGITITPVNALVTFRRRGIS</sequence>
<comment type="caution">
    <text evidence="1">The sequence shown here is derived from an EMBL/GenBank/DDBJ whole genome shotgun (WGS) entry which is preliminary data.</text>
</comment>
<gene>
    <name evidence="1" type="ORF">BV25DRAFT_1267534</name>
</gene>
<accession>A0ACB8TEZ6</accession>
<dbReference type="Proteomes" id="UP000814140">
    <property type="component" value="Unassembled WGS sequence"/>
</dbReference>
<evidence type="ECO:0000313" key="2">
    <source>
        <dbReference type="Proteomes" id="UP000814140"/>
    </source>
</evidence>
<protein>
    <submittedName>
        <fullName evidence="1">Cytochrome P450</fullName>
    </submittedName>
</protein>